<evidence type="ECO:0000256" key="2">
    <source>
        <dbReference type="ARBA" id="ARBA00008622"/>
    </source>
</evidence>
<feature type="transmembrane region" description="Helical" evidence="12">
    <location>
        <begin position="154"/>
        <end position="176"/>
    </location>
</feature>
<keyword evidence="10" id="KW-0408">Iron</keyword>
<evidence type="ECO:0000259" key="13">
    <source>
        <dbReference type="Pfam" id="PF01292"/>
    </source>
</evidence>
<keyword evidence="7" id="KW-0479">Metal-binding</keyword>
<dbReference type="Pfam" id="PF01292">
    <property type="entry name" value="Ni_hydr_CYTB"/>
    <property type="match status" value="1"/>
</dbReference>
<dbReference type="PANTHER" id="PTHR30485">
    <property type="entry name" value="NI/FE-HYDROGENASE 1 B-TYPE CYTOCHROME SUBUNIT"/>
    <property type="match status" value="1"/>
</dbReference>
<keyword evidence="3" id="KW-0813">Transport</keyword>
<comment type="caution">
    <text evidence="14">The sequence shown here is derived from an EMBL/GenBank/DDBJ whole genome shotgun (WGS) entry which is preliminary data.</text>
</comment>
<evidence type="ECO:0000256" key="7">
    <source>
        <dbReference type="ARBA" id="ARBA00022723"/>
    </source>
</evidence>
<organism evidence="14 15">
    <name type="scientific">Fulvivirga sedimenti</name>
    <dbReference type="NCBI Taxonomy" id="2879465"/>
    <lineage>
        <taxon>Bacteria</taxon>
        <taxon>Pseudomonadati</taxon>
        <taxon>Bacteroidota</taxon>
        <taxon>Cytophagia</taxon>
        <taxon>Cytophagales</taxon>
        <taxon>Fulvivirgaceae</taxon>
        <taxon>Fulvivirga</taxon>
    </lineage>
</organism>
<dbReference type="EMBL" id="JAIXNE010000011">
    <property type="protein sequence ID" value="MCA6079192.1"/>
    <property type="molecule type" value="Genomic_DNA"/>
</dbReference>
<sequence>MTTYRLTSVLHPMRRVYIFTIVTRLFHWINALSIVILAITGYIIGNPPAILAAHEAYDGYWFGTVRYIHFVTAYIFLFNFIIRIYWMFKGNRFENWRNFLPTSKAFIQEMWDVIKIDVLLVKNKHVVSLGHNSLAGVSYLMLFILMAAQITTGFGLYAAMSDSFIAGLFTWVVPLFGTDALVRVWHHIFMWGFIVFTMVHIYLVFYHDYVEGRGEVSSMFGGWKFVENECIDEKECTDFNR</sequence>
<keyword evidence="5" id="KW-0349">Heme</keyword>
<dbReference type="GO" id="GO:0005886">
    <property type="term" value="C:plasma membrane"/>
    <property type="evidence" value="ECO:0007669"/>
    <property type="project" value="UniProtKB-SubCell"/>
</dbReference>
<protein>
    <submittedName>
        <fullName evidence="14">Ni/Fe-hydrogenase, b-type cytochrome subunit</fullName>
    </submittedName>
</protein>
<feature type="transmembrane region" description="Helical" evidence="12">
    <location>
        <begin position="188"/>
        <end position="206"/>
    </location>
</feature>
<dbReference type="GO" id="GO:0005506">
    <property type="term" value="F:iron ion binding"/>
    <property type="evidence" value="ECO:0007669"/>
    <property type="project" value="InterPro"/>
</dbReference>
<evidence type="ECO:0000256" key="5">
    <source>
        <dbReference type="ARBA" id="ARBA00022617"/>
    </source>
</evidence>
<dbReference type="InterPro" id="IPR016174">
    <property type="entry name" value="Di-haem_cyt_TM"/>
</dbReference>
<dbReference type="SUPFAM" id="SSF81342">
    <property type="entry name" value="Transmembrane di-heme cytochromes"/>
    <property type="match status" value="1"/>
</dbReference>
<evidence type="ECO:0000256" key="8">
    <source>
        <dbReference type="ARBA" id="ARBA00022982"/>
    </source>
</evidence>
<dbReference type="PRINTS" id="PR00161">
    <property type="entry name" value="NIHGNASECYTB"/>
</dbReference>
<feature type="domain" description="Cytochrome b561 bacterial/Ni-hydrogenase" evidence="13">
    <location>
        <begin position="19"/>
        <end position="222"/>
    </location>
</feature>
<dbReference type="PROSITE" id="PS00882">
    <property type="entry name" value="NI_HGENASE_CYTB_1"/>
    <property type="match status" value="1"/>
</dbReference>
<proteinExistence type="inferred from homology"/>
<evidence type="ECO:0000313" key="14">
    <source>
        <dbReference type="EMBL" id="MCA6079192.1"/>
    </source>
</evidence>
<keyword evidence="6 12" id="KW-0812">Transmembrane</keyword>
<dbReference type="InterPro" id="IPR000516">
    <property type="entry name" value="Ni-dep_Hydgase_cyt-B"/>
</dbReference>
<dbReference type="InterPro" id="IPR011577">
    <property type="entry name" value="Cyt_b561_bac/Ni-Hgenase"/>
</dbReference>
<dbReference type="RefSeq" id="WP_225700052.1">
    <property type="nucleotide sequence ID" value="NZ_JAIXNE010000011.1"/>
</dbReference>
<evidence type="ECO:0000256" key="4">
    <source>
        <dbReference type="ARBA" id="ARBA00022475"/>
    </source>
</evidence>
<dbReference type="GO" id="GO:0009055">
    <property type="term" value="F:electron transfer activity"/>
    <property type="evidence" value="ECO:0007669"/>
    <property type="project" value="InterPro"/>
</dbReference>
<evidence type="ECO:0000256" key="3">
    <source>
        <dbReference type="ARBA" id="ARBA00022448"/>
    </source>
</evidence>
<name>A0A9X1HYY5_9BACT</name>
<dbReference type="InterPro" id="IPR051542">
    <property type="entry name" value="Hydrogenase_cytochrome"/>
</dbReference>
<evidence type="ECO:0000313" key="15">
    <source>
        <dbReference type="Proteomes" id="UP001139409"/>
    </source>
</evidence>
<dbReference type="Gene3D" id="1.20.950.20">
    <property type="entry name" value="Transmembrane di-heme cytochromes, Chain C"/>
    <property type="match status" value="1"/>
</dbReference>
<evidence type="ECO:0000256" key="6">
    <source>
        <dbReference type="ARBA" id="ARBA00022692"/>
    </source>
</evidence>
<dbReference type="PANTHER" id="PTHR30485:SF0">
    <property type="entry name" value="NI_FE-HYDROGENASE 1 B-TYPE CYTOCHROME SUBUNIT-RELATED"/>
    <property type="match status" value="1"/>
</dbReference>
<comment type="similarity">
    <text evidence="2">Belongs to the HupC/HyaC/HydC family.</text>
</comment>
<dbReference type="AlphaFoldDB" id="A0A9X1HYY5"/>
<evidence type="ECO:0000256" key="1">
    <source>
        <dbReference type="ARBA" id="ARBA00004651"/>
    </source>
</evidence>
<dbReference type="GO" id="GO:0022904">
    <property type="term" value="P:respiratory electron transport chain"/>
    <property type="evidence" value="ECO:0007669"/>
    <property type="project" value="InterPro"/>
</dbReference>
<feature type="transmembrane region" description="Helical" evidence="12">
    <location>
        <begin position="64"/>
        <end position="86"/>
    </location>
</feature>
<reference evidence="14" key="1">
    <citation type="submission" date="2021-09" db="EMBL/GenBank/DDBJ databases">
        <title>Fulvivirga sp. isolated from coastal sediment.</title>
        <authorList>
            <person name="Yu H."/>
        </authorList>
    </citation>
    <scope>NUCLEOTIDE SEQUENCE</scope>
    <source>
        <strain evidence="14">1062</strain>
    </source>
</reference>
<keyword evidence="15" id="KW-1185">Reference proteome</keyword>
<keyword evidence="11 12" id="KW-0472">Membrane</keyword>
<keyword evidence="4" id="KW-1003">Cell membrane</keyword>
<evidence type="ECO:0000256" key="9">
    <source>
        <dbReference type="ARBA" id="ARBA00022989"/>
    </source>
</evidence>
<keyword evidence="9 12" id="KW-1133">Transmembrane helix</keyword>
<dbReference type="NCBIfam" id="TIGR02125">
    <property type="entry name" value="CytB-hydogenase"/>
    <property type="match status" value="1"/>
</dbReference>
<feature type="transmembrane region" description="Helical" evidence="12">
    <location>
        <begin position="129"/>
        <end position="148"/>
    </location>
</feature>
<accession>A0A9X1HYY5</accession>
<comment type="subcellular location">
    <subcellularLocation>
        <location evidence="1">Cell membrane</location>
        <topology evidence="1">Multi-pass membrane protein</topology>
    </subcellularLocation>
</comment>
<keyword evidence="8" id="KW-0249">Electron transport</keyword>
<evidence type="ECO:0000256" key="10">
    <source>
        <dbReference type="ARBA" id="ARBA00023004"/>
    </source>
</evidence>
<gene>
    <name evidence="14" type="primary">cybH</name>
    <name evidence="14" type="ORF">LDX50_30245</name>
</gene>
<evidence type="ECO:0000256" key="12">
    <source>
        <dbReference type="SAM" id="Phobius"/>
    </source>
</evidence>
<feature type="transmembrane region" description="Helical" evidence="12">
    <location>
        <begin position="21"/>
        <end position="44"/>
    </location>
</feature>
<evidence type="ECO:0000256" key="11">
    <source>
        <dbReference type="ARBA" id="ARBA00023136"/>
    </source>
</evidence>
<dbReference type="Proteomes" id="UP001139409">
    <property type="component" value="Unassembled WGS sequence"/>
</dbReference>
<dbReference type="GO" id="GO:0020037">
    <property type="term" value="F:heme binding"/>
    <property type="evidence" value="ECO:0007669"/>
    <property type="project" value="TreeGrafter"/>
</dbReference>